<reference evidence="2" key="1">
    <citation type="journal article" date="2023" name="G3 (Bethesda)">
        <title>A reference genome for the long-term kleptoplast-retaining sea slug Elysia crispata morphotype clarki.</title>
        <authorList>
            <person name="Eastman K.E."/>
            <person name="Pendleton A.L."/>
            <person name="Shaikh M.A."/>
            <person name="Suttiyut T."/>
            <person name="Ogas R."/>
            <person name="Tomko P."/>
            <person name="Gavelis G."/>
            <person name="Widhalm J.R."/>
            <person name="Wisecaver J.H."/>
        </authorList>
    </citation>
    <scope>NUCLEOTIDE SEQUENCE</scope>
    <source>
        <strain evidence="2">ECLA1</strain>
    </source>
</reference>
<proteinExistence type="predicted"/>
<comment type="caution">
    <text evidence="2">The sequence shown here is derived from an EMBL/GenBank/DDBJ whole genome shotgun (WGS) entry which is preliminary data.</text>
</comment>
<feature type="region of interest" description="Disordered" evidence="1">
    <location>
        <begin position="1"/>
        <end position="25"/>
    </location>
</feature>
<dbReference type="AlphaFoldDB" id="A0AAE0YRY9"/>
<sequence length="74" mass="8337">MSTKPEVQFLAGEGRLENEQRRSGDQAKREVWMCVKPFETETPSTVFNVLAEGYSETSLKRAVCDPTMIKDGII</sequence>
<evidence type="ECO:0000256" key="1">
    <source>
        <dbReference type="SAM" id="MobiDB-lite"/>
    </source>
</evidence>
<gene>
    <name evidence="2" type="ORF">RRG08_032998</name>
</gene>
<name>A0AAE0YRY9_9GAST</name>
<feature type="compositionally biased region" description="Basic and acidic residues" evidence="1">
    <location>
        <begin position="14"/>
        <end position="25"/>
    </location>
</feature>
<dbReference type="EMBL" id="JAWDGP010005555">
    <property type="protein sequence ID" value="KAK3756113.1"/>
    <property type="molecule type" value="Genomic_DNA"/>
</dbReference>
<dbReference type="Proteomes" id="UP001283361">
    <property type="component" value="Unassembled WGS sequence"/>
</dbReference>
<protein>
    <submittedName>
        <fullName evidence="2">Uncharacterized protein</fullName>
    </submittedName>
</protein>
<evidence type="ECO:0000313" key="2">
    <source>
        <dbReference type="EMBL" id="KAK3756113.1"/>
    </source>
</evidence>
<organism evidence="2 3">
    <name type="scientific">Elysia crispata</name>
    <name type="common">lettuce slug</name>
    <dbReference type="NCBI Taxonomy" id="231223"/>
    <lineage>
        <taxon>Eukaryota</taxon>
        <taxon>Metazoa</taxon>
        <taxon>Spiralia</taxon>
        <taxon>Lophotrochozoa</taxon>
        <taxon>Mollusca</taxon>
        <taxon>Gastropoda</taxon>
        <taxon>Heterobranchia</taxon>
        <taxon>Euthyneura</taxon>
        <taxon>Panpulmonata</taxon>
        <taxon>Sacoglossa</taxon>
        <taxon>Placobranchoidea</taxon>
        <taxon>Plakobranchidae</taxon>
        <taxon>Elysia</taxon>
    </lineage>
</organism>
<keyword evidence="3" id="KW-1185">Reference proteome</keyword>
<accession>A0AAE0YRY9</accession>
<evidence type="ECO:0000313" key="3">
    <source>
        <dbReference type="Proteomes" id="UP001283361"/>
    </source>
</evidence>